<dbReference type="Pfam" id="PF00646">
    <property type="entry name" value="F-box"/>
    <property type="match status" value="1"/>
</dbReference>
<dbReference type="PANTHER" id="PTHR31900">
    <property type="entry name" value="F-BOX/RNI SUPERFAMILY PROTEIN-RELATED"/>
    <property type="match status" value="1"/>
</dbReference>
<reference evidence="3" key="1">
    <citation type="submission" date="2022-07" db="EMBL/GenBank/DDBJ databases">
        <authorList>
            <person name="Macas J."/>
            <person name="Novak P."/>
            <person name="Neumann P."/>
        </authorList>
    </citation>
    <scope>NUCLEOTIDE SEQUENCE</scope>
</reference>
<feature type="compositionally biased region" description="Basic and acidic residues" evidence="1">
    <location>
        <begin position="63"/>
        <end position="76"/>
    </location>
</feature>
<organism evidence="3 4">
    <name type="scientific">Cuscuta europaea</name>
    <name type="common">European dodder</name>
    <dbReference type="NCBI Taxonomy" id="41803"/>
    <lineage>
        <taxon>Eukaryota</taxon>
        <taxon>Viridiplantae</taxon>
        <taxon>Streptophyta</taxon>
        <taxon>Embryophyta</taxon>
        <taxon>Tracheophyta</taxon>
        <taxon>Spermatophyta</taxon>
        <taxon>Magnoliopsida</taxon>
        <taxon>eudicotyledons</taxon>
        <taxon>Gunneridae</taxon>
        <taxon>Pentapetalae</taxon>
        <taxon>asterids</taxon>
        <taxon>lamiids</taxon>
        <taxon>Solanales</taxon>
        <taxon>Convolvulaceae</taxon>
        <taxon>Cuscuteae</taxon>
        <taxon>Cuscuta</taxon>
        <taxon>Cuscuta subgen. Cuscuta</taxon>
    </lineage>
</organism>
<dbReference type="EMBL" id="CAMAPE010000010">
    <property type="protein sequence ID" value="CAH9078958.1"/>
    <property type="molecule type" value="Genomic_DNA"/>
</dbReference>
<feature type="compositionally biased region" description="Acidic residues" evidence="1">
    <location>
        <begin position="9"/>
        <end position="62"/>
    </location>
</feature>
<dbReference type="InterPro" id="IPR053781">
    <property type="entry name" value="F-box_AtFBL13-like"/>
</dbReference>
<comment type="caution">
    <text evidence="3">The sequence shown here is derived from an EMBL/GenBank/DDBJ whole genome shotgun (WGS) entry which is preliminary data.</text>
</comment>
<feature type="domain" description="F-box" evidence="2">
    <location>
        <begin position="77"/>
        <end position="113"/>
    </location>
</feature>
<dbReference type="Proteomes" id="UP001152484">
    <property type="component" value="Unassembled WGS sequence"/>
</dbReference>
<gene>
    <name evidence="3" type="ORF">CEURO_LOCUS7001</name>
</gene>
<dbReference type="Gene3D" id="1.20.1280.50">
    <property type="match status" value="1"/>
</dbReference>
<sequence length="510" mass="58088">MSGEIAPEFMEDESDTDSGEEMNEDEEFFFEQEEMEVAGRGEDEDDTSDDTSDEDTSDDEEFREERNGETNEQKVSVDRISGLPDGLLASILSHLDTKESMVTSVLSKRWRYLWMLVTKLKFSEESLEIEKIRKFVAGINRILVVFNAQYVVNFEVELTYYECFAADLFVWVVYALKSDVFKFSLLLNPSPSKDLYKLPNLIFDYPHLKDLWLRRCILAPLTVVDWPSLRRLYLEDIELPQDVLDKIIAGCPLLYKCLLSSCWGFSRFEANIQKFTLLGIGDSEDGNKDPLLEISAPLAQTLVLTPYLQGRKWRITNISSAVKATIDLVGSDWDPSCDEIMSNTKDFLDNLQHVNKLNLGRDIMQVISMIALNSWELSHSTRRCLEVNVSCNDLDIDGIICLLESSPNLETLVIDGYRPKKNSPCFDPELVITYDLRSELLNLKSIEITIWPDPNFQGEPMMKLVQLLLKGCSVLEKMVVNVVGTDDIVSVIQNLLAYPRSSPNAVIYVP</sequence>
<dbReference type="InterPro" id="IPR050232">
    <property type="entry name" value="FBL13/AtMIF1-like"/>
</dbReference>
<dbReference type="AlphaFoldDB" id="A0A9P1E4Z9"/>
<evidence type="ECO:0000256" key="1">
    <source>
        <dbReference type="SAM" id="MobiDB-lite"/>
    </source>
</evidence>
<dbReference type="SUPFAM" id="SSF81383">
    <property type="entry name" value="F-box domain"/>
    <property type="match status" value="1"/>
</dbReference>
<dbReference type="SUPFAM" id="SSF52047">
    <property type="entry name" value="RNI-like"/>
    <property type="match status" value="1"/>
</dbReference>
<evidence type="ECO:0000259" key="2">
    <source>
        <dbReference type="PROSITE" id="PS50181"/>
    </source>
</evidence>
<name>A0A9P1E4Z9_CUSEU</name>
<protein>
    <recommendedName>
        <fullName evidence="2">F-box domain-containing protein</fullName>
    </recommendedName>
</protein>
<dbReference type="Pfam" id="PF24758">
    <property type="entry name" value="LRR_At5g56370"/>
    <property type="match status" value="1"/>
</dbReference>
<dbReference type="PANTHER" id="PTHR31900:SF32">
    <property type="entry name" value="F-BOX_RNI_FBD-LIKE DOMAIN PROTEIN"/>
    <property type="match status" value="1"/>
</dbReference>
<dbReference type="InterPro" id="IPR001810">
    <property type="entry name" value="F-box_dom"/>
</dbReference>
<dbReference type="OrthoDB" id="1212413at2759"/>
<dbReference type="PROSITE" id="PS50181">
    <property type="entry name" value="FBOX"/>
    <property type="match status" value="1"/>
</dbReference>
<dbReference type="InterPro" id="IPR036047">
    <property type="entry name" value="F-box-like_dom_sf"/>
</dbReference>
<evidence type="ECO:0000313" key="3">
    <source>
        <dbReference type="EMBL" id="CAH9078958.1"/>
    </source>
</evidence>
<evidence type="ECO:0000313" key="4">
    <source>
        <dbReference type="Proteomes" id="UP001152484"/>
    </source>
</evidence>
<proteinExistence type="predicted"/>
<accession>A0A9P1E4Z9</accession>
<dbReference type="InterPro" id="IPR055411">
    <property type="entry name" value="LRR_FXL15/At3g58940/PEG3-like"/>
</dbReference>
<dbReference type="CDD" id="cd22160">
    <property type="entry name" value="F-box_AtFBL13-like"/>
    <property type="match status" value="1"/>
</dbReference>
<dbReference type="SMART" id="SM00256">
    <property type="entry name" value="FBOX"/>
    <property type="match status" value="1"/>
</dbReference>
<feature type="region of interest" description="Disordered" evidence="1">
    <location>
        <begin position="1"/>
        <end position="76"/>
    </location>
</feature>
<keyword evidence="4" id="KW-1185">Reference proteome</keyword>